<dbReference type="Proteomes" id="UP000887565">
    <property type="component" value="Unplaced"/>
</dbReference>
<feature type="region of interest" description="Disordered" evidence="1">
    <location>
        <begin position="33"/>
        <end position="61"/>
    </location>
</feature>
<keyword evidence="2" id="KW-1185">Reference proteome</keyword>
<proteinExistence type="predicted"/>
<evidence type="ECO:0000256" key="1">
    <source>
        <dbReference type="SAM" id="MobiDB-lite"/>
    </source>
</evidence>
<evidence type="ECO:0000313" key="2">
    <source>
        <dbReference type="Proteomes" id="UP000887565"/>
    </source>
</evidence>
<dbReference type="AlphaFoldDB" id="A0A915HGV3"/>
<feature type="compositionally biased region" description="Basic and acidic residues" evidence="1">
    <location>
        <begin position="38"/>
        <end position="61"/>
    </location>
</feature>
<evidence type="ECO:0000313" key="3">
    <source>
        <dbReference type="WBParaSite" id="nRc.2.0.1.t01242-RA"/>
    </source>
</evidence>
<dbReference type="WBParaSite" id="nRc.2.0.1.t01242-RA">
    <property type="protein sequence ID" value="nRc.2.0.1.t01242-RA"/>
    <property type="gene ID" value="nRc.2.0.1.g01242"/>
</dbReference>
<sequence length="61" mass="7078">MHLDLKKNLCSIHFEMIDTTSIKVEYVSDVNGGQVDKPNQKRREKVGVEKERRHEGRIATI</sequence>
<protein>
    <submittedName>
        <fullName evidence="3">Uncharacterized protein</fullName>
    </submittedName>
</protein>
<organism evidence="2 3">
    <name type="scientific">Romanomermis culicivorax</name>
    <name type="common">Nematode worm</name>
    <dbReference type="NCBI Taxonomy" id="13658"/>
    <lineage>
        <taxon>Eukaryota</taxon>
        <taxon>Metazoa</taxon>
        <taxon>Ecdysozoa</taxon>
        <taxon>Nematoda</taxon>
        <taxon>Enoplea</taxon>
        <taxon>Dorylaimia</taxon>
        <taxon>Mermithida</taxon>
        <taxon>Mermithoidea</taxon>
        <taxon>Mermithidae</taxon>
        <taxon>Romanomermis</taxon>
    </lineage>
</organism>
<reference evidence="3" key="1">
    <citation type="submission" date="2022-11" db="UniProtKB">
        <authorList>
            <consortium name="WormBaseParasite"/>
        </authorList>
    </citation>
    <scope>IDENTIFICATION</scope>
</reference>
<name>A0A915HGV3_ROMCU</name>
<accession>A0A915HGV3</accession>